<evidence type="ECO:0000313" key="3">
    <source>
        <dbReference type="Proteomes" id="UP000015423"/>
    </source>
</evidence>
<dbReference type="eggNOG" id="ENOG5031EG2">
    <property type="taxonomic scope" value="Bacteria"/>
</dbReference>
<feature type="transmembrane region" description="Helical" evidence="1">
    <location>
        <begin position="141"/>
        <end position="162"/>
    </location>
</feature>
<dbReference type="KEGG" id="sci:B446_11675"/>
<organism evidence="2 3">
    <name type="scientific">Streptomyces collinus (strain DSM 40733 / Tue 365)</name>
    <dbReference type="NCBI Taxonomy" id="1214242"/>
    <lineage>
        <taxon>Bacteria</taxon>
        <taxon>Bacillati</taxon>
        <taxon>Actinomycetota</taxon>
        <taxon>Actinomycetes</taxon>
        <taxon>Kitasatosporales</taxon>
        <taxon>Streptomycetaceae</taxon>
        <taxon>Streptomyces</taxon>
    </lineage>
</organism>
<evidence type="ECO:0000313" key="2">
    <source>
        <dbReference type="EMBL" id="AGS69157.1"/>
    </source>
</evidence>
<gene>
    <name evidence="2" type="ORF">B446_11675</name>
</gene>
<dbReference type="HOGENOM" id="CLU_567321_0_0_11"/>
<keyword evidence="1" id="KW-0472">Membrane</keyword>
<feature type="transmembrane region" description="Helical" evidence="1">
    <location>
        <begin position="168"/>
        <end position="190"/>
    </location>
</feature>
<proteinExistence type="predicted"/>
<feature type="transmembrane region" description="Helical" evidence="1">
    <location>
        <begin position="76"/>
        <end position="94"/>
    </location>
</feature>
<accession>S5VF14</accession>
<keyword evidence="1" id="KW-1133">Transmembrane helix</keyword>
<dbReference type="EMBL" id="CP006259">
    <property type="protein sequence ID" value="AGS69157.1"/>
    <property type="molecule type" value="Genomic_DNA"/>
</dbReference>
<protein>
    <submittedName>
        <fullName evidence="2">Uncharacterized protein</fullName>
    </submittedName>
</protein>
<dbReference type="AlphaFoldDB" id="S5VF14"/>
<dbReference type="Proteomes" id="UP000015423">
    <property type="component" value="Chromosome"/>
</dbReference>
<dbReference type="RefSeq" id="WP_020939631.1">
    <property type="nucleotide sequence ID" value="NC_021985.1"/>
</dbReference>
<name>S5VF14_STRC3</name>
<keyword evidence="1" id="KW-0812">Transmembrane</keyword>
<dbReference type="PATRIC" id="fig|1214242.5.peg.2397"/>
<feature type="transmembrane region" description="Helical" evidence="1">
    <location>
        <begin position="202"/>
        <end position="221"/>
    </location>
</feature>
<reference evidence="2 3" key="2">
    <citation type="journal article" date="2013" name="J. Biotechnol.">
        <title>Complete genome sequence of the kirromycin producer Streptomyces collinus Tu 365 consisting of a linear chromosome and two linear plasmids.</title>
        <authorList>
            <person name="Ruckert C."/>
            <person name="Szczepanowski R."/>
            <person name="Albersmeier A."/>
            <person name="Goesmann A."/>
            <person name="Iftime D."/>
            <person name="Musiol E.M."/>
            <person name="Blin K."/>
            <person name="Wohlleben W."/>
            <person name="Puhler A."/>
            <person name="Kalinowski J."/>
            <person name="Weber T."/>
        </authorList>
    </citation>
    <scope>NUCLEOTIDE SEQUENCE [LARGE SCALE GENOMIC DNA]</scope>
    <source>
        <strain evidence="3">DSM 40733 / Tue 365</strain>
    </source>
</reference>
<evidence type="ECO:0000256" key="1">
    <source>
        <dbReference type="SAM" id="Phobius"/>
    </source>
</evidence>
<reference evidence="3" key="1">
    <citation type="submission" date="2012-10" db="EMBL/GenBank/DDBJ databases">
        <title>The complete genome sequence of Streptomyces collinus Tu 365.</title>
        <authorList>
            <person name="Ruckert C."/>
            <person name="Szczepanowski R."/>
            <person name="Goesmann A."/>
            <person name="Pross E.K."/>
            <person name="Musiol E.M."/>
            <person name="Blin K."/>
            <person name="Wohlleben W."/>
            <person name="Puhler A."/>
            <person name="Weber T."/>
            <person name="Kalinowski J."/>
        </authorList>
    </citation>
    <scope>NUCLEOTIDE SEQUENCE [LARGE SCALE GENOMIC DNA]</scope>
    <source>
        <strain evidence="3">DSM 40733 / Tue 365</strain>
    </source>
</reference>
<sequence length="487" mass="54549">MSIRPWVVVEEPDDRGLRRVTVGSTAAGGVWSLRELRKLLARRGHPDVDVDDPAYVCWRGGGSDTWPDRAWRRRTVSALMVAGLLASAVLNVVIGRPDVFGALTFAQRLTGAVFVLSGLVLLASAAAAVDHWGKRQSRVSGAVTVLGVLIALATDTLLVLMWLDEREWTRYMLAFMPLWCWAVWALCLLLRERAWKGVPQPRKVAAGVVVSAVFTALSLAYSTMYAPTVAPLHLTLKAGFGAARADGLHPFLQVPLKLSVKNTGAFSVYIVIDDFSVYGRTARYSEKGDSSVDEWERSIDLDKTREDSETNVDQLYYTALSRGRFYEPGTVLESGQEDTREHVLQVPRNAKYDLLHVDLQLAFMRKDRGRIDVDAFGDQHPSWNVTPERFFCTVDWCRDRLLYLGRVRHNNNLVNVTHGPRYMLATWGIDAKYPFYSISTYHFEHPGPPPREKGKRELDRFGVSAVDTNAEVSMAELTKSIDVPRPS</sequence>
<keyword evidence="3" id="KW-1185">Reference proteome</keyword>
<feature type="transmembrane region" description="Helical" evidence="1">
    <location>
        <begin position="106"/>
        <end position="129"/>
    </location>
</feature>